<feature type="domain" description="Acyltransferase 3" evidence="9">
    <location>
        <begin position="8"/>
        <end position="332"/>
    </location>
</feature>
<dbReference type="InterPro" id="IPR043968">
    <property type="entry name" value="SGNH"/>
</dbReference>
<evidence type="ECO:0000256" key="2">
    <source>
        <dbReference type="ARBA" id="ARBA00022475"/>
    </source>
</evidence>
<comment type="caution">
    <text evidence="11">The sequence shown here is derived from an EMBL/GenBank/DDBJ whole genome shotgun (WGS) entry which is preliminary data.</text>
</comment>
<name>A0A2S8G994_9BACT</name>
<protein>
    <recommendedName>
        <fullName evidence="13">Acyltransferase</fullName>
    </recommendedName>
</protein>
<feature type="transmembrane region" description="Helical" evidence="8">
    <location>
        <begin position="75"/>
        <end position="94"/>
    </location>
</feature>
<dbReference type="GO" id="GO:0005886">
    <property type="term" value="C:plasma membrane"/>
    <property type="evidence" value="ECO:0007669"/>
    <property type="project" value="UniProtKB-SubCell"/>
</dbReference>
<evidence type="ECO:0000256" key="6">
    <source>
        <dbReference type="ARBA" id="ARBA00023136"/>
    </source>
</evidence>
<feature type="transmembrane region" description="Helical" evidence="8">
    <location>
        <begin position="192"/>
        <end position="212"/>
    </location>
</feature>
<dbReference type="OrthoDB" id="9796461at2"/>
<feature type="transmembrane region" description="Helical" evidence="8">
    <location>
        <begin position="317"/>
        <end position="335"/>
    </location>
</feature>
<evidence type="ECO:0008006" key="13">
    <source>
        <dbReference type="Google" id="ProtNLM"/>
    </source>
</evidence>
<dbReference type="InterPro" id="IPR002656">
    <property type="entry name" value="Acyl_transf_3_dom"/>
</dbReference>
<feature type="transmembrane region" description="Helical" evidence="8">
    <location>
        <begin position="135"/>
        <end position="157"/>
    </location>
</feature>
<keyword evidence="3" id="KW-0808">Transferase</keyword>
<reference evidence="11 12" key="1">
    <citation type="submission" date="2018-02" db="EMBL/GenBank/DDBJ databases">
        <title>Comparative genomes isolates from brazilian mangrove.</title>
        <authorList>
            <person name="Araujo J.E."/>
            <person name="Taketani R.G."/>
            <person name="Silva M.C.P."/>
            <person name="Loureco M.V."/>
            <person name="Andreote F.D."/>
        </authorList>
    </citation>
    <scope>NUCLEOTIDE SEQUENCE [LARGE SCALE GENOMIC DNA]</scope>
    <source>
        <strain evidence="11 12">NAP PRIS-MGV</strain>
    </source>
</reference>
<evidence type="ECO:0000256" key="4">
    <source>
        <dbReference type="ARBA" id="ARBA00022692"/>
    </source>
</evidence>
<evidence type="ECO:0000256" key="8">
    <source>
        <dbReference type="SAM" id="Phobius"/>
    </source>
</evidence>
<sequence length="595" mass="66040">MSAIQYRPALDGLRAVAVIAVILFHLDSGILPGGFVGVDVFFVLSGFLITSIICKEEDAGKFSFRKFYQRRLARIFPASLLVLVVVIFSAAYLYSPQDYASVGAQAFSAAFSLANIKFMLLGNYFEASPDSQPLLHFWSLSVEEQFYIVFPVIIALLSRTKALRSYLVPVLSILLLGSLLACGLLTLYKPTWAFYLLPTRAWELLAGAILAVVSKQGRDHSENLDFILGLTGLVVILGAFAFIHEGPMFPGFIAGVPVVGTLLILNSRRQTAFTERALSNRLLVTIGKMSYSLYLWHWPVFCFVDYSYFDSPAYIRMPVKVALTVVLSCACYYLFENPVRKFLNRPEKQLLGYLVVPALAIAIAVSGGWIRNHSYINATMHDVVCGGIQVNRGTSEKTVVLMGDSNGTMYGTILRDITAELDASLIVAAVNGKDPLPGSELFSQTLKILENKKPRVTVFPALWSGHCKSDPNRISVALDELLDKTNHVILLTQPPTLPQDASRESFRRSGPHVIIEDTEVRNQREMINEVICSLASDRVHVVDVSKKFENAEGHIIFQDSQGRQLWHDRTHLSGFGTKLVNKELKLLIQSLLNSQ</sequence>
<keyword evidence="2" id="KW-1003">Cell membrane</keyword>
<dbReference type="GO" id="GO:0009103">
    <property type="term" value="P:lipopolysaccharide biosynthetic process"/>
    <property type="evidence" value="ECO:0007669"/>
    <property type="project" value="TreeGrafter"/>
</dbReference>
<dbReference type="PANTHER" id="PTHR23028">
    <property type="entry name" value="ACETYLTRANSFERASE"/>
    <property type="match status" value="1"/>
</dbReference>
<dbReference type="AlphaFoldDB" id="A0A2S8G994"/>
<dbReference type="InterPro" id="IPR050879">
    <property type="entry name" value="Acyltransferase_3"/>
</dbReference>
<feature type="transmembrane region" description="Helical" evidence="8">
    <location>
        <begin position="350"/>
        <end position="370"/>
    </location>
</feature>
<dbReference type="GO" id="GO:0016747">
    <property type="term" value="F:acyltransferase activity, transferring groups other than amino-acyl groups"/>
    <property type="evidence" value="ECO:0007669"/>
    <property type="project" value="InterPro"/>
</dbReference>
<dbReference type="Pfam" id="PF01757">
    <property type="entry name" value="Acyl_transf_3"/>
    <property type="match status" value="1"/>
</dbReference>
<feature type="transmembrane region" description="Helical" evidence="8">
    <location>
        <begin position="12"/>
        <end position="30"/>
    </location>
</feature>
<feature type="transmembrane region" description="Helical" evidence="8">
    <location>
        <begin position="36"/>
        <end position="54"/>
    </location>
</feature>
<keyword evidence="7" id="KW-0012">Acyltransferase</keyword>
<keyword evidence="5 8" id="KW-1133">Transmembrane helix</keyword>
<dbReference type="PANTHER" id="PTHR23028:SF53">
    <property type="entry name" value="ACYL_TRANSF_3 DOMAIN-CONTAINING PROTEIN"/>
    <property type="match status" value="1"/>
</dbReference>
<feature type="transmembrane region" description="Helical" evidence="8">
    <location>
        <begin position="249"/>
        <end position="266"/>
    </location>
</feature>
<feature type="transmembrane region" description="Helical" evidence="8">
    <location>
        <begin position="166"/>
        <end position="186"/>
    </location>
</feature>
<evidence type="ECO:0000256" key="3">
    <source>
        <dbReference type="ARBA" id="ARBA00022679"/>
    </source>
</evidence>
<dbReference type="RefSeq" id="WP_105352336.1">
    <property type="nucleotide sequence ID" value="NZ_PUIB01000008.1"/>
</dbReference>
<evidence type="ECO:0000313" key="11">
    <source>
        <dbReference type="EMBL" id="PQO40674.1"/>
    </source>
</evidence>
<organism evidence="11 12">
    <name type="scientific">Blastopirellula marina</name>
    <dbReference type="NCBI Taxonomy" id="124"/>
    <lineage>
        <taxon>Bacteria</taxon>
        <taxon>Pseudomonadati</taxon>
        <taxon>Planctomycetota</taxon>
        <taxon>Planctomycetia</taxon>
        <taxon>Pirellulales</taxon>
        <taxon>Pirellulaceae</taxon>
        <taxon>Blastopirellula</taxon>
    </lineage>
</organism>
<keyword evidence="6 8" id="KW-0472">Membrane</keyword>
<dbReference type="Proteomes" id="UP000239388">
    <property type="component" value="Unassembled WGS sequence"/>
</dbReference>
<evidence type="ECO:0000256" key="1">
    <source>
        <dbReference type="ARBA" id="ARBA00004651"/>
    </source>
</evidence>
<evidence type="ECO:0000313" key="12">
    <source>
        <dbReference type="Proteomes" id="UP000239388"/>
    </source>
</evidence>
<dbReference type="GO" id="GO:0016788">
    <property type="term" value="F:hydrolase activity, acting on ester bonds"/>
    <property type="evidence" value="ECO:0007669"/>
    <property type="project" value="UniProtKB-ARBA"/>
</dbReference>
<dbReference type="InterPro" id="IPR036514">
    <property type="entry name" value="SGNH_hydro_sf"/>
</dbReference>
<evidence type="ECO:0000259" key="9">
    <source>
        <dbReference type="Pfam" id="PF01757"/>
    </source>
</evidence>
<evidence type="ECO:0000256" key="7">
    <source>
        <dbReference type="ARBA" id="ARBA00023315"/>
    </source>
</evidence>
<comment type="subcellular location">
    <subcellularLocation>
        <location evidence="1">Cell membrane</location>
        <topology evidence="1">Multi-pass membrane protein</topology>
    </subcellularLocation>
</comment>
<evidence type="ECO:0000256" key="5">
    <source>
        <dbReference type="ARBA" id="ARBA00022989"/>
    </source>
</evidence>
<dbReference type="EMBL" id="PUIB01000008">
    <property type="protein sequence ID" value="PQO40674.1"/>
    <property type="molecule type" value="Genomic_DNA"/>
</dbReference>
<accession>A0A2S8G994</accession>
<dbReference type="Pfam" id="PF19040">
    <property type="entry name" value="SGNH"/>
    <property type="match status" value="1"/>
</dbReference>
<evidence type="ECO:0000259" key="10">
    <source>
        <dbReference type="Pfam" id="PF19040"/>
    </source>
</evidence>
<proteinExistence type="predicted"/>
<feature type="transmembrane region" description="Helical" evidence="8">
    <location>
        <begin position="278"/>
        <end position="297"/>
    </location>
</feature>
<dbReference type="Gene3D" id="3.40.50.1110">
    <property type="entry name" value="SGNH hydrolase"/>
    <property type="match status" value="1"/>
</dbReference>
<dbReference type="SUPFAM" id="SSF52266">
    <property type="entry name" value="SGNH hydrolase"/>
    <property type="match status" value="1"/>
</dbReference>
<feature type="domain" description="SGNH" evidence="10">
    <location>
        <begin position="394"/>
        <end position="584"/>
    </location>
</feature>
<feature type="transmembrane region" description="Helical" evidence="8">
    <location>
        <begin position="224"/>
        <end position="243"/>
    </location>
</feature>
<keyword evidence="4 8" id="KW-0812">Transmembrane</keyword>
<gene>
    <name evidence="11" type="ORF">C5Y98_05485</name>
</gene>